<organism evidence="1">
    <name type="scientific">Streptococcus oralis</name>
    <dbReference type="NCBI Taxonomy" id="1303"/>
    <lineage>
        <taxon>Bacteria</taxon>
        <taxon>Bacillati</taxon>
        <taxon>Bacillota</taxon>
        <taxon>Bacilli</taxon>
        <taxon>Lactobacillales</taxon>
        <taxon>Streptococcaceae</taxon>
        <taxon>Streptococcus</taxon>
    </lineage>
</organism>
<reference evidence="1" key="1">
    <citation type="submission" date="2019-11" db="EMBL/GenBank/DDBJ databases">
        <authorList>
            <person name="Feng L."/>
        </authorList>
    </citation>
    <scope>NUCLEOTIDE SEQUENCE</scope>
    <source>
        <strain evidence="1">SrubneriLFYP117</strain>
    </source>
</reference>
<name>A0A6N2ZMM1_STROR</name>
<dbReference type="AlphaFoldDB" id="A0A6N2ZMM1"/>
<protein>
    <submittedName>
        <fullName evidence="1">Uncharacterized protein</fullName>
    </submittedName>
</protein>
<evidence type="ECO:0000313" key="1">
    <source>
        <dbReference type="EMBL" id="VYT80621.1"/>
    </source>
</evidence>
<dbReference type="EMBL" id="CACRUL010000002">
    <property type="protein sequence ID" value="VYT80621.1"/>
    <property type="molecule type" value="Genomic_DNA"/>
</dbReference>
<sequence length="149" mass="17171">MISLYRDLIKGNHPVKRFHLLIFLFSQIKQRRNSNRLHTAPYFDQNIQKKEATDEAPFSRNYSLNPLMNFEMTLVSYSPHVAKLLRINISKFLRLTGSIHYVHLSERSSRFARTASMYLSSSSSLGLDSSRAIEKSTQFTSLRAAGFLP</sequence>
<proteinExistence type="predicted"/>
<accession>A0A6N2ZMM1</accession>
<gene>
    <name evidence="1" type="ORF">SRLFYP117_01760</name>
</gene>